<dbReference type="InterPro" id="IPR004358">
    <property type="entry name" value="Sig_transdc_His_kin-like_C"/>
</dbReference>
<evidence type="ECO:0000259" key="8">
    <source>
        <dbReference type="PROSITE" id="PS50113"/>
    </source>
</evidence>
<dbReference type="InterPro" id="IPR005467">
    <property type="entry name" value="His_kinase_dom"/>
</dbReference>
<dbReference type="InterPro" id="IPR052162">
    <property type="entry name" value="Sensor_kinase/Photoreceptor"/>
</dbReference>
<evidence type="ECO:0000259" key="7">
    <source>
        <dbReference type="PROSITE" id="PS50112"/>
    </source>
</evidence>
<dbReference type="InterPro" id="IPR003594">
    <property type="entry name" value="HATPase_dom"/>
</dbReference>
<keyword evidence="4" id="KW-0808">Transferase</keyword>
<dbReference type="InterPro" id="IPR000014">
    <property type="entry name" value="PAS"/>
</dbReference>
<dbReference type="InterPro" id="IPR000700">
    <property type="entry name" value="PAS-assoc_C"/>
</dbReference>
<dbReference type="PANTHER" id="PTHR43304">
    <property type="entry name" value="PHYTOCHROME-LIKE PROTEIN CPH1"/>
    <property type="match status" value="1"/>
</dbReference>
<dbReference type="EC" id="2.7.13.3" evidence="2"/>
<dbReference type="Gene3D" id="1.10.287.130">
    <property type="match status" value="1"/>
</dbReference>
<dbReference type="NCBIfam" id="TIGR00229">
    <property type="entry name" value="sensory_box"/>
    <property type="match status" value="3"/>
</dbReference>
<dbReference type="PRINTS" id="PR00344">
    <property type="entry name" value="BCTRLSENSOR"/>
</dbReference>
<gene>
    <name evidence="9" type="ORF">L1967_20205</name>
</gene>
<feature type="domain" description="PAS" evidence="7">
    <location>
        <begin position="3"/>
        <end position="60"/>
    </location>
</feature>
<reference evidence="9" key="1">
    <citation type="submission" date="2022-01" db="EMBL/GenBank/DDBJ databases">
        <title>Genome sequencing of Zunongwangia sp. M21534 genome.</title>
        <authorList>
            <person name="Chen Y."/>
            <person name="Dong C."/>
            <person name="Shao Z."/>
        </authorList>
    </citation>
    <scope>NUCLEOTIDE SEQUENCE</scope>
    <source>
        <strain evidence="9">MCCC M21534</strain>
    </source>
</reference>
<dbReference type="InterPro" id="IPR036097">
    <property type="entry name" value="HisK_dim/P_sf"/>
</dbReference>
<dbReference type="SUPFAM" id="SSF55874">
    <property type="entry name" value="ATPase domain of HSP90 chaperone/DNA topoisomerase II/histidine kinase"/>
    <property type="match status" value="1"/>
</dbReference>
<dbReference type="EMBL" id="JAKHSK010000047">
    <property type="protein sequence ID" value="MCL6220623.1"/>
    <property type="molecule type" value="Genomic_DNA"/>
</dbReference>
<comment type="caution">
    <text evidence="9">The sequence shown here is derived from an EMBL/GenBank/DDBJ whole genome shotgun (WGS) entry which is preliminary data.</text>
</comment>
<dbReference type="SMART" id="SM00387">
    <property type="entry name" value="HATPase_c"/>
    <property type="match status" value="1"/>
</dbReference>
<dbReference type="SUPFAM" id="SSF47384">
    <property type="entry name" value="Homodimeric domain of signal transducing histidine kinase"/>
    <property type="match status" value="1"/>
</dbReference>
<dbReference type="Pfam" id="PF13426">
    <property type="entry name" value="PAS_9"/>
    <property type="match status" value="3"/>
</dbReference>
<proteinExistence type="predicted"/>
<dbReference type="InterPro" id="IPR036890">
    <property type="entry name" value="HATPase_C_sf"/>
</dbReference>
<dbReference type="SMART" id="SM00091">
    <property type="entry name" value="PAS"/>
    <property type="match status" value="3"/>
</dbReference>
<dbReference type="PANTHER" id="PTHR43304:SF1">
    <property type="entry name" value="PAC DOMAIN-CONTAINING PROTEIN"/>
    <property type="match status" value="1"/>
</dbReference>
<evidence type="ECO:0000256" key="4">
    <source>
        <dbReference type="ARBA" id="ARBA00022679"/>
    </source>
</evidence>
<evidence type="ECO:0000313" key="9">
    <source>
        <dbReference type="EMBL" id="MCL6220623.1"/>
    </source>
</evidence>
<dbReference type="AlphaFoldDB" id="A0A9X2CQZ5"/>
<dbReference type="Proteomes" id="UP001139521">
    <property type="component" value="Unassembled WGS sequence"/>
</dbReference>
<comment type="catalytic activity">
    <reaction evidence="1">
        <text>ATP + protein L-histidine = ADP + protein N-phospho-L-histidine.</text>
        <dbReference type="EC" id="2.7.13.3"/>
    </reaction>
</comment>
<sequence>MEKISDYKYVLDESSIIAITDQKGIITYANDNFCKISKYSAEELVGKDHRIINSGYHSSDFIKNLWSTIAKGKVWKGEIKNKAKDGTYYWVDTTIVPFLNSDRKPYQYIAIRSDITDRKRGEEELEDSLKEVSDYKYALDESAIVAITNQKGIITHVNDNFCEISKYTRSELIGQDHRIINSGYHSSDFIKNLWSTIAKGNVWKGEIKNKAKDGTYYWVDTTIVPFLNNDHKPYQYLAIRSDITDRKRGEEELKDSLKEVSDYKYALDESAIVAITNQKGIITHVNDNFCKISKYTRSELIGQDHRIINSGYHSSNFIKNLWSTIAKGNVWKGEIKNKAKDGTYYWVDTTIVPFLNNDRKPYQYLAIRSDITSRKEGEEQIRANNLKAIEYARILELKNTQLMDFCNIISHNLRAPLVNIAMLVDFIEQSQEDFERNDLLSKMRPVVSNLMDIFDGLVDSIQIRQDVEIKLDKILVEKCLGRVLKSFNTQIQKYDATIEVDFEKVPIIYFPTKYMESILSNLISNALKYKSPNRKPLISIKTEQKRMGTTLLSISDNGVGIDLELHKDNLFKIGKTFYKHPNAKGFGLFMTKTQVEAMDAEIWAESQLGKGTTFFIEFKSQSQS</sequence>
<feature type="domain" description="PAC" evidence="8">
    <location>
        <begin position="75"/>
        <end position="127"/>
    </location>
</feature>
<dbReference type="SUPFAM" id="SSF55785">
    <property type="entry name" value="PYP-like sensor domain (PAS domain)"/>
    <property type="match status" value="3"/>
</dbReference>
<feature type="domain" description="PAC" evidence="8">
    <location>
        <begin position="331"/>
        <end position="383"/>
    </location>
</feature>
<dbReference type="Pfam" id="PF02518">
    <property type="entry name" value="HATPase_c"/>
    <property type="match status" value="1"/>
</dbReference>
<dbReference type="InterPro" id="IPR035965">
    <property type="entry name" value="PAS-like_dom_sf"/>
</dbReference>
<evidence type="ECO:0000256" key="2">
    <source>
        <dbReference type="ARBA" id="ARBA00012438"/>
    </source>
</evidence>
<feature type="domain" description="Histidine kinase" evidence="6">
    <location>
        <begin position="408"/>
        <end position="622"/>
    </location>
</feature>
<organism evidence="9 10">
    <name type="scientific">Zunongwangia pacifica</name>
    <dbReference type="NCBI Taxonomy" id="2911062"/>
    <lineage>
        <taxon>Bacteria</taxon>
        <taxon>Pseudomonadati</taxon>
        <taxon>Bacteroidota</taxon>
        <taxon>Flavobacteriia</taxon>
        <taxon>Flavobacteriales</taxon>
        <taxon>Flavobacteriaceae</taxon>
        <taxon>Zunongwangia</taxon>
    </lineage>
</organism>
<protein>
    <recommendedName>
        <fullName evidence="2">histidine kinase</fullName>
        <ecNumber evidence="2">2.7.13.3</ecNumber>
    </recommendedName>
</protein>
<keyword evidence="3" id="KW-0597">Phosphoprotein</keyword>
<keyword evidence="10" id="KW-1185">Reference proteome</keyword>
<feature type="domain" description="PAS" evidence="7">
    <location>
        <begin position="145"/>
        <end position="188"/>
    </location>
</feature>
<evidence type="ECO:0000313" key="10">
    <source>
        <dbReference type="Proteomes" id="UP001139521"/>
    </source>
</evidence>
<dbReference type="PROSITE" id="PS50109">
    <property type="entry name" value="HIS_KIN"/>
    <property type="match status" value="1"/>
</dbReference>
<feature type="domain" description="PAC" evidence="8">
    <location>
        <begin position="203"/>
        <end position="255"/>
    </location>
</feature>
<name>A0A9X2CQZ5_9FLAO</name>
<dbReference type="CDD" id="cd00075">
    <property type="entry name" value="HATPase"/>
    <property type="match status" value="1"/>
</dbReference>
<evidence type="ECO:0000256" key="1">
    <source>
        <dbReference type="ARBA" id="ARBA00000085"/>
    </source>
</evidence>
<dbReference type="Gene3D" id="3.30.565.10">
    <property type="entry name" value="Histidine kinase-like ATPase, C-terminal domain"/>
    <property type="match status" value="1"/>
</dbReference>
<dbReference type="GO" id="GO:0000155">
    <property type="term" value="F:phosphorelay sensor kinase activity"/>
    <property type="evidence" value="ECO:0007669"/>
    <property type="project" value="InterPro"/>
</dbReference>
<dbReference type="Gene3D" id="3.30.450.20">
    <property type="entry name" value="PAS domain"/>
    <property type="match status" value="3"/>
</dbReference>
<accession>A0A9X2CQZ5</accession>
<dbReference type="InterPro" id="IPR001610">
    <property type="entry name" value="PAC"/>
</dbReference>
<evidence type="ECO:0000256" key="5">
    <source>
        <dbReference type="ARBA" id="ARBA00022777"/>
    </source>
</evidence>
<dbReference type="RefSeq" id="WP_249603314.1">
    <property type="nucleotide sequence ID" value="NZ_JAKHSK010000047.1"/>
</dbReference>
<evidence type="ECO:0000256" key="3">
    <source>
        <dbReference type="ARBA" id="ARBA00022553"/>
    </source>
</evidence>
<dbReference type="PROSITE" id="PS50113">
    <property type="entry name" value="PAC"/>
    <property type="match status" value="3"/>
</dbReference>
<dbReference type="PROSITE" id="PS50112">
    <property type="entry name" value="PAS"/>
    <property type="match status" value="2"/>
</dbReference>
<dbReference type="CDD" id="cd00130">
    <property type="entry name" value="PAS"/>
    <property type="match status" value="3"/>
</dbReference>
<evidence type="ECO:0000259" key="6">
    <source>
        <dbReference type="PROSITE" id="PS50109"/>
    </source>
</evidence>
<keyword evidence="5" id="KW-0418">Kinase</keyword>
<dbReference type="SMART" id="SM00086">
    <property type="entry name" value="PAC"/>
    <property type="match status" value="3"/>
</dbReference>